<comment type="caution">
    <text evidence="3">The sequence shown here is derived from an EMBL/GenBank/DDBJ whole genome shotgun (WGS) entry which is preliminary data.</text>
</comment>
<feature type="compositionally biased region" description="Basic and acidic residues" evidence="1">
    <location>
        <begin position="532"/>
        <end position="546"/>
    </location>
</feature>
<feature type="domain" description="C2H2-type" evidence="2">
    <location>
        <begin position="70"/>
        <end position="92"/>
    </location>
</feature>
<dbReference type="AlphaFoldDB" id="A0A162QIS2"/>
<evidence type="ECO:0000313" key="4">
    <source>
        <dbReference type="Proteomes" id="UP000076858"/>
    </source>
</evidence>
<dbReference type="STRING" id="35525.A0A162QIS2"/>
<organism evidence="3 4">
    <name type="scientific">Daphnia magna</name>
    <dbReference type="NCBI Taxonomy" id="35525"/>
    <lineage>
        <taxon>Eukaryota</taxon>
        <taxon>Metazoa</taxon>
        <taxon>Ecdysozoa</taxon>
        <taxon>Arthropoda</taxon>
        <taxon>Crustacea</taxon>
        <taxon>Branchiopoda</taxon>
        <taxon>Diplostraca</taxon>
        <taxon>Cladocera</taxon>
        <taxon>Anomopoda</taxon>
        <taxon>Daphniidae</taxon>
        <taxon>Daphnia</taxon>
    </lineage>
</organism>
<dbReference type="PANTHER" id="PTHR33104:SF2">
    <property type="entry name" value="CXC3 LIKE CYSTEINE CLUSTER DOMAIN-CONTAINING PROTEIN"/>
    <property type="match status" value="1"/>
</dbReference>
<sequence length="565" mass="65762">MFEDIVVEENNLTVQQRNPKKSWKERVESMEKAWKDVFKTLLNDVFARQAFYISPCGKCGCKLSRIVIRCKTCSIFYCEDCDLKHHEKHLFHQRTLATATSSTCLLVHQFINAKGELFSKDISILCFKPEKCSNCDGQEQLEILPGDENIAVVNKDGDPNNISYLISEDLLRFSYLTKHNMPGTFLNKFLETLETLFEGFTPFKPINKIHFQNASRHYETLMHLIDNKIKLRDKTLCFSCKGIMLASHPDGNFKLYRLRSALGLLNLTSLYGNAVIAYDEDIEKHKSLIDSKIFKVHPGFFLHRYNNVLFFRASQVKLVVIQFSRQQDPTQEKYKKLDETGIMMRTCRHGIVDKAVNMHQGETFRHTHFIHVDLPEKKCSFLCGDVMCRYWKWAQKVALLFPEFQPMIKGMKPFLGRMHAKVHVWYCQILWVGHWMLDAALTLGEEQEQVFSKMSRYGSVTKHMGGASNHILNGPYNRCCFFWNAQKENGMVHQLVKRRKRISSKQLKSDFETYHLNAEVLPRLLEELRKTAEDYKTGRKQSKDDESPLQMAQKALEGYNAHQNP</sequence>
<reference evidence="3 4" key="1">
    <citation type="submission" date="2016-03" db="EMBL/GenBank/DDBJ databases">
        <title>EvidentialGene: Evidence-directed Construction of Genes on Genomes.</title>
        <authorList>
            <person name="Gilbert D.G."/>
            <person name="Choi J.-H."/>
            <person name="Mockaitis K."/>
            <person name="Colbourne J."/>
            <person name="Pfrender M."/>
        </authorList>
    </citation>
    <scope>NUCLEOTIDE SEQUENCE [LARGE SCALE GENOMIC DNA]</scope>
    <source>
        <strain evidence="3 4">Xinb3</strain>
        <tissue evidence="3">Complete organism</tissue>
    </source>
</reference>
<dbReference type="Pfam" id="PF18758">
    <property type="entry name" value="KDZ"/>
    <property type="match status" value="1"/>
</dbReference>
<protein>
    <recommendedName>
        <fullName evidence="2">C2H2-type domain-containing protein</fullName>
    </recommendedName>
</protein>
<dbReference type="OrthoDB" id="10501220at2759"/>
<dbReference type="CDD" id="cd19757">
    <property type="entry name" value="Bbox1"/>
    <property type="match status" value="1"/>
</dbReference>
<dbReference type="PROSITE" id="PS00028">
    <property type="entry name" value="ZINC_FINGER_C2H2_1"/>
    <property type="match status" value="1"/>
</dbReference>
<accession>A0A162QIS2</accession>
<dbReference type="EMBL" id="LRGB01000329">
    <property type="protein sequence ID" value="KZS19722.1"/>
    <property type="molecule type" value="Genomic_DNA"/>
</dbReference>
<evidence type="ECO:0000313" key="3">
    <source>
        <dbReference type="EMBL" id="KZS19722.1"/>
    </source>
</evidence>
<dbReference type="InterPro" id="IPR013087">
    <property type="entry name" value="Znf_C2H2_type"/>
</dbReference>
<keyword evidence="4" id="KW-1185">Reference proteome</keyword>
<dbReference type="Proteomes" id="UP000076858">
    <property type="component" value="Unassembled WGS sequence"/>
</dbReference>
<evidence type="ECO:0000256" key="1">
    <source>
        <dbReference type="SAM" id="MobiDB-lite"/>
    </source>
</evidence>
<evidence type="ECO:0000259" key="2">
    <source>
        <dbReference type="PROSITE" id="PS00028"/>
    </source>
</evidence>
<proteinExistence type="predicted"/>
<dbReference type="PANTHER" id="PTHR33104">
    <property type="entry name" value="SI:DKEY-29D5.2"/>
    <property type="match status" value="1"/>
</dbReference>
<name>A0A162QIS2_9CRUS</name>
<dbReference type="InterPro" id="IPR040521">
    <property type="entry name" value="KDZ"/>
</dbReference>
<feature type="region of interest" description="Disordered" evidence="1">
    <location>
        <begin position="532"/>
        <end position="565"/>
    </location>
</feature>
<gene>
    <name evidence="3" type="ORF">APZ42_013763</name>
</gene>